<organism evidence="2 3">
    <name type="scientific">Melanomma pulvis-pyrius CBS 109.77</name>
    <dbReference type="NCBI Taxonomy" id="1314802"/>
    <lineage>
        <taxon>Eukaryota</taxon>
        <taxon>Fungi</taxon>
        <taxon>Dikarya</taxon>
        <taxon>Ascomycota</taxon>
        <taxon>Pezizomycotina</taxon>
        <taxon>Dothideomycetes</taxon>
        <taxon>Pleosporomycetidae</taxon>
        <taxon>Pleosporales</taxon>
        <taxon>Melanommataceae</taxon>
        <taxon>Melanomma</taxon>
    </lineage>
</organism>
<feature type="transmembrane region" description="Helical" evidence="1">
    <location>
        <begin position="91"/>
        <end position="115"/>
    </location>
</feature>
<keyword evidence="3" id="KW-1185">Reference proteome</keyword>
<accession>A0A6A6X2D0</accession>
<sequence>MYTHLTLLYFSTNLHPYCHQSSYLPPYLPSLIELPPSPSLVPQRTVAVIVVFVAECILFITYMYMGWLFVDFPLLEEMDRSMSPRRGGLCFVIYHCCVWLERAKSLVILLGWMGWDGWVGGAWMDGA</sequence>
<evidence type="ECO:0000313" key="3">
    <source>
        <dbReference type="Proteomes" id="UP000799757"/>
    </source>
</evidence>
<evidence type="ECO:0000313" key="2">
    <source>
        <dbReference type="EMBL" id="KAF2790087.1"/>
    </source>
</evidence>
<protein>
    <submittedName>
        <fullName evidence="2">Uncharacterized protein</fullName>
    </submittedName>
</protein>
<name>A0A6A6X2D0_9PLEO</name>
<dbReference type="AlphaFoldDB" id="A0A6A6X2D0"/>
<keyword evidence="1" id="KW-0812">Transmembrane</keyword>
<gene>
    <name evidence="2" type="ORF">K505DRAFT_84758</name>
</gene>
<proteinExistence type="predicted"/>
<keyword evidence="1" id="KW-1133">Transmembrane helix</keyword>
<evidence type="ECO:0000256" key="1">
    <source>
        <dbReference type="SAM" id="Phobius"/>
    </source>
</evidence>
<reference evidence="2" key="1">
    <citation type="journal article" date="2020" name="Stud. Mycol.">
        <title>101 Dothideomycetes genomes: a test case for predicting lifestyles and emergence of pathogens.</title>
        <authorList>
            <person name="Haridas S."/>
            <person name="Albert R."/>
            <person name="Binder M."/>
            <person name="Bloem J."/>
            <person name="Labutti K."/>
            <person name="Salamov A."/>
            <person name="Andreopoulos B."/>
            <person name="Baker S."/>
            <person name="Barry K."/>
            <person name="Bills G."/>
            <person name="Bluhm B."/>
            <person name="Cannon C."/>
            <person name="Castanera R."/>
            <person name="Culley D."/>
            <person name="Daum C."/>
            <person name="Ezra D."/>
            <person name="Gonzalez J."/>
            <person name="Henrissat B."/>
            <person name="Kuo A."/>
            <person name="Liang C."/>
            <person name="Lipzen A."/>
            <person name="Lutzoni F."/>
            <person name="Magnuson J."/>
            <person name="Mondo S."/>
            <person name="Nolan M."/>
            <person name="Ohm R."/>
            <person name="Pangilinan J."/>
            <person name="Park H.-J."/>
            <person name="Ramirez L."/>
            <person name="Alfaro M."/>
            <person name="Sun H."/>
            <person name="Tritt A."/>
            <person name="Yoshinaga Y."/>
            <person name="Zwiers L.-H."/>
            <person name="Turgeon B."/>
            <person name="Goodwin S."/>
            <person name="Spatafora J."/>
            <person name="Crous P."/>
            <person name="Grigoriev I."/>
        </authorList>
    </citation>
    <scope>NUCLEOTIDE SEQUENCE</scope>
    <source>
        <strain evidence="2">CBS 109.77</strain>
    </source>
</reference>
<keyword evidence="1" id="KW-0472">Membrane</keyword>
<dbReference type="EMBL" id="MU002095">
    <property type="protein sequence ID" value="KAF2790087.1"/>
    <property type="molecule type" value="Genomic_DNA"/>
</dbReference>
<dbReference type="Proteomes" id="UP000799757">
    <property type="component" value="Unassembled WGS sequence"/>
</dbReference>
<feature type="transmembrane region" description="Helical" evidence="1">
    <location>
        <begin position="46"/>
        <end position="70"/>
    </location>
</feature>